<dbReference type="GO" id="GO:0002181">
    <property type="term" value="P:cytoplasmic translation"/>
    <property type="evidence" value="ECO:0007669"/>
    <property type="project" value="TreeGrafter"/>
</dbReference>
<dbReference type="SUPFAM" id="SSF54843">
    <property type="entry name" value="Ribosomal protein L22"/>
    <property type="match status" value="1"/>
</dbReference>
<dbReference type="PROSITE" id="PS00464">
    <property type="entry name" value="RIBOSOMAL_L22"/>
    <property type="match status" value="1"/>
</dbReference>
<dbReference type="AlphaFoldDB" id="A0A068WSF3"/>
<proteinExistence type="inferred from homology"/>
<dbReference type="Pfam" id="PF00237">
    <property type="entry name" value="Ribosomal_L22"/>
    <property type="match status" value="1"/>
</dbReference>
<evidence type="ECO:0000256" key="4">
    <source>
        <dbReference type="ARBA" id="ARBA00035207"/>
    </source>
</evidence>
<dbReference type="EMBL" id="LK028583">
    <property type="protein sequence ID" value="CDS21387.1"/>
    <property type="molecule type" value="Genomic_DNA"/>
</dbReference>
<dbReference type="InterPro" id="IPR001063">
    <property type="entry name" value="Ribosomal_uL22"/>
</dbReference>
<dbReference type="WBParaSite" id="EgrG_000179400">
    <property type="protein sequence ID" value="EgrG_000179400"/>
    <property type="gene ID" value="EgrG_000179400"/>
</dbReference>
<dbReference type="OrthoDB" id="10254664at2759"/>
<comment type="similarity">
    <text evidence="1 6">Belongs to the universal ribosomal protein uL22 family.</text>
</comment>
<evidence type="ECO:0000256" key="3">
    <source>
        <dbReference type="ARBA" id="ARBA00023274"/>
    </source>
</evidence>
<protein>
    <recommendedName>
        <fullName evidence="4">Large ribosomal subunit protein uL22</fullName>
    </recommendedName>
    <alternativeName>
        <fullName evidence="5">60S ribosomal protein L17</fullName>
    </alternativeName>
</protein>
<evidence type="ECO:0000256" key="7">
    <source>
        <dbReference type="SAM" id="MobiDB-lite"/>
    </source>
</evidence>
<dbReference type="Gene3D" id="3.90.470.10">
    <property type="entry name" value="Ribosomal protein L22/L17"/>
    <property type="match status" value="1"/>
</dbReference>
<dbReference type="CDD" id="cd00336">
    <property type="entry name" value="Ribosomal_L22"/>
    <property type="match status" value="1"/>
</dbReference>
<evidence type="ECO:0000313" key="10">
    <source>
        <dbReference type="WBParaSite" id="EgrG_000179400"/>
    </source>
</evidence>
<evidence type="ECO:0000256" key="1">
    <source>
        <dbReference type="ARBA" id="ARBA00009451"/>
    </source>
</evidence>
<dbReference type="Proteomes" id="UP000492820">
    <property type="component" value="Unassembled WGS sequence"/>
</dbReference>
<feature type="compositionally biased region" description="Basic residues" evidence="7">
    <location>
        <begin position="199"/>
        <end position="208"/>
    </location>
</feature>
<reference evidence="8 9" key="1">
    <citation type="journal article" date="2013" name="Nature">
        <title>The genomes of four tapeworm species reveal adaptations to parasitism.</title>
        <authorList>
            <person name="Tsai I.J."/>
            <person name="Zarowiecki M."/>
            <person name="Holroyd N."/>
            <person name="Garciarrubio A."/>
            <person name="Sanchez-Flores A."/>
            <person name="Brooks K.L."/>
            <person name="Tracey A."/>
            <person name="Bobes R.J."/>
            <person name="Fragoso G."/>
            <person name="Sciutto E."/>
            <person name="Aslett M."/>
            <person name="Beasley H."/>
            <person name="Bennett H.M."/>
            <person name="Cai J."/>
            <person name="Camicia F."/>
            <person name="Clark R."/>
            <person name="Cucher M."/>
            <person name="De Silva N."/>
            <person name="Day T.A."/>
            <person name="Deplazes P."/>
            <person name="Estrada K."/>
            <person name="Fernandez C."/>
            <person name="Holland P.W."/>
            <person name="Hou J."/>
            <person name="Hu S."/>
            <person name="Huckvale T."/>
            <person name="Hung S.S."/>
            <person name="Kamenetzky L."/>
            <person name="Keane J.A."/>
            <person name="Kiss F."/>
            <person name="Koziol U."/>
            <person name="Lambert O."/>
            <person name="Liu K."/>
            <person name="Luo X."/>
            <person name="Luo Y."/>
            <person name="Macchiaroli N."/>
            <person name="Nichol S."/>
            <person name="Paps J."/>
            <person name="Parkinson J."/>
            <person name="Pouchkina-Stantcheva N."/>
            <person name="Riddiford N."/>
            <person name="Rosenzvit M."/>
            <person name="Salinas G."/>
            <person name="Wasmuth J.D."/>
            <person name="Zamanian M."/>
            <person name="Zheng Y."/>
            <person name="Cai X."/>
            <person name="Soberon X."/>
            <person name="Olson P.D."/>
            <person name="Laclette J.P."/>
            <person name="Brehm K."/>
            <person name="Berriman M."/>
            <person name="Garciarrubio A."/>
            <person name="Bobes R.J."/>
            <person name="Fragoso G."/>
            <person name="Sanchez-Flores A."/>
            <person name="Estrada K."/>
            <person name="Cevallos M.A."/>
            <person name="Morett E."/>
            <person name="Gonzalez V."/>
            <person name="Portillo T."/>
            <person name="Ochoa-Leyva A."/>
            <person name="Jose M.V."/>
            <person name="Sciutto E."/>
            <person name="Landa A."/>
            <person name="Jimenez L."/>
            <person name="Valdes V."/>
            <person name="Carrero J.C."/>
            <person name="Larralde C."/>
            <person name="Morales-Montor J."/>
            <person name="Limon-Lason J."/>
            <person name="Soberon X."/>
            <person name="Laclette J.P."/>
        </authorList>
    </citation>
    <scope>NUCLEOTIDE SEQUENCE [LARGE SCALE GENOMIC DNA]</scope>
</reference>
<gene>
    <name evidence="10" type="primary">EGR_09626</name>
    <name evidence="8" type="ORF">EgrG_000179400</name>
</gene>
<feature type="region of interest" description="Disordered" evidence="7">
    <location>
        <begin position="193"/>
        <end position="214"/>
    </location>
</feature>
<sequence length="214" mass="24549">MCFRDNVVCLPRRGRFLSAACWIMVKYSWEPKTEDESRTCKARGSYWRVHFKNTHEVCQAIKGMTLSRAQAYLKNVIAKKEIVPFRRFNGSVGRHAQAKAWGVVQGRWPKKSAEMILLFRHNAFSNGVNKDIKGGEASRLYIKHIQANPAPAMRRRTYRAHGRINPYMSYPCHVEVILATKEDVVPKVAATAAQPVKKESKKKLKRQAMKADDF</sequence>
<keyword evidence="3 6" id="KW-0687">Ribonucleoprotein</keyword>
<dbReference type="PANTHER" id="PTHR11593:SF10">
    <property type="entry name" value="60S RIBOSOMAL PROTEIN L17"/>
    <property type="match status" value="1"/>
</dbReference>
<reference evidence="8" key="2">
    <citation type="submission" date="2014-06" db="EMBL/GenBank/DDBJ databases">
        <authorList>
            <person name="Aslett M."/>
        </authorList>
    </citation>
    <scope>NUCLEOTIDE SEQUENCE</scope>
</reference>
<organism evidence="8">
    <name type="scientific">Echinococcus granulosus</name>
    <name type="common">Hydatid tapeworm</name>
    <dbReference type="NCBI Taxonomy" id="6210"/>
    <lineage>
        <taxon>Eukaryota</taxon>
        <taxon>Metazoa</taxon>
        <taxon>Spiralia</taxon>
        <taxon>Lophotrochozoa</taxon>
        <taxon>Platyhelminthes</taxon>
        <taxon>Cestoda</taxon>
        <taxon>Eucestoda</taxon>
        <taxon>Cyclophyllidea</taxon>
        <taxon>Taeniidae</taxon>
        <taxon>Echinococcus</taxon>
        <taxon>Echinococcus granulosus group</taxon>
    </lineage>
</organism>
<evidence type="ECO:0000313" key="9">
    <source>
        <dbReference type="Proteomes" id="UP000492820"/>
    </source>
</evidence>
<evidence type="ECO:0000256" key="5">
    <source>
        <dbReference type="ARBA" id="ARBA00035325"/>
    </source>
</evidence>
<dbReference type="InterPro" id="IPR018260">
    <property type="entry name" value="Ribosomal_uL22_CS"/>
</dbReference>
<evidence type="ECO:0000256" key="6">
    <source>
        <dbReference type="RuleBase" id="RU004005"/>
    </source>
</evidence>
<evidence type="ECO:0000313" key="8">
    <source>
        <dbReference type="EMBL" id="CDS21387.1"/>
    </source>
</evidence>
<evidence type="ECO:0000256" key="2">
    <source>
        <dbReference type="ARBA" id="ARBA00022980"/>
    </source>
</evidence>
<name>A0A068WSF3_ECHGR</name>
<dbReference type="GO" id="GO:0003735">
    <property type="term" value="F:structural constituent of ribosome"/>
    <property type="evidence" value="ECO:0007669"/>
    <property type="project" value="InterPro"/>
</dbReference>
<keyword evidence="2 6" id="KW-0689">Ribosomal protein</keyword>
<dbReference type="InterPro" id="IPR036394">
    <property type="entry name" value="Ribosomal_uL22_sf"/>
</dbReference>
<dbReference type="PANTHER" id="PTHR11593">
    <property type="entry name" value="60S RIBOSOMAL PROTEIN L17"/>
    <property type="match status" value="1"/>
</dbReference>
<accession>A0A068WSF3</accession>
<dbReference type="InterPro" id="IPR005721">
    <property type="entry name" value="Ribosomal_uL22_euk/arc"/>
</dbReference>
<reference evidence="10" key="3">
    <citation type="submission" date="2020-10" db="UniProtKB">
        <authorList>
            <consortium name="WormBaseParasite"/>
        </authorList>
    </citation>
    <scope>IDENTIFICATION</scope>
</reference>
<dbReference type="NCBIfam" id="TIGR01038">
    <property type="entry name" value="uL22_arch_euk"/>
    <property type="match status" value="1"/>
</dbReference>
<dbReference type="GO" id="GO:0022625">
    <property type="term" value="C:cytosolic large ribosomal subunit"/>
    <property type="evidence" value="ECO:0007669"/>
    <property type="project" value="TreeGrafter"/>
</dbReference>